<keyword evidence="4" id="KW-1185">Reference proteome</keyword>
<evidence type="ECO:0000313" key="3">
    <source>
        <dbReference type="EMBL" id="KAJ5240870.1"/>
    </source>
</evidence>
<dbReference type="GeneID" id="81380548"/>
<protein>
    <submittedName>
        <fullName evidence="3">Uncharacterized protein</fullName>
    </submittedName>
</protein>
<organism evidence="3 4">
    <name type="scientific">Penicillium citrinum</name>
    <dbReference type="NCBI Taxonomy" id="5077"/>
    <lineage>
        <taxon>Eukaryota</taxon>
        <taxon>Fungi</taxon>
        <taxon>Dikarya</taxon>
        <taxon>Ascomycota</taxon>
        <taxon>Pezizomycotina</taxon>
        <taxon>Eurotiomycetes</taxon>
        <taxon>Eurotiomycetidae</taxon>
        <taxon>Eurotiales</taxon>
        <taxon>Aspergillaceae</taxon>
        <taxon>Penicillium</taxon>
    </lineage>
</organism>
<keyword evidence="2" id="KW-1133">Transmembrane helix</keyword>
<feature type="region of interest" description="Disordered" evidence="1">
    <location>
        <begin position="1"/>
        <end position="57"/>
    </location>
</feature>
<dbReference type="EMBL" id="JAPQKT010000002">
    <property type="protein sequence ID" value="KAJ5240870.1"/>
    <property type="molecule type" value="Genomic_DNA"/>
</dbReference>
<evidence type="ECO:0000256" key="2">
    <source>
        <dbReference type="SAM" id="Phobius"/>
    </source>
</evidence>
<reference evidence="3" key="2">
    <citation type="journal article" date="2023" name="IMA Fungus">
        <title>Comparative genomic study of the Penicillium genus elucidates a diverse pangenome and 15 lateral gene transfer events.</title>
        <authorList>
            <person name="Petersen C."/>
            <person name="Sorensen T."/>
            <person name="Nielsen M.R."/>
            <person name="Sondergaard T.E."/>
            <person name="Sorensen J.L."/>
            <person name="Fitzpatrick D.A."/>
            <person name="Frisvad J.C."/>
            <person name="Nielsen K.L."/>
        </authorList>
    </citation>
    <scope>NUCLEOTIDE SEQUENCE</scope>
    <source>
        <strain evidence="3">IBT 23319</strain>
    </source>
</reference>
<dbReference type="RefSeq" id="XP_056503875.1">
    <property type="nucleotide sequence ID" value="XM_056641381.1"/>
</dbReference>
<feature type="compositionally biased region" description="Basic and acidic residues" evidence="1">
    <location>
        <begin position="1"/>
        <end position="10"/>
    </location>
</feature>
<keyword evidence="2" id="KW-0812">Transmembrane</keyword>
<gene>
    <name evidence="3" type="ORF">N7469_002461</name>
</gene>
<dbReference type="OrthoDB" id="8300214at2759"/>
<name>A0A9W9PAP5_PENCI</name>
<sequence>MSSSKQKPDSSHYAPVSLQDNGEDFDMNLEKRPSDDDEDDQSALLLKSSSNFSDIEQPKPSQLSKAILYLSFALALLSAVNVALLPATLSKYHGYPLSDSELKALPSGDSRIGLDRLPEFMPPPRVYQYAWPDRIARVSHRLKDAVWGQGVQVYITVEVRISRIVSLSLSKLYSIAMFCSS</sequence>
<feature type="compositionally biased region" description="Polar residues" evidence="1">
    <location>
        <begin position="47"/>
        <end position="57"/>
    </location>
</feature>
<evidence type="ECO:0000313" key="4">
    <source>
        <dbReference type="Proteomes" id="UP001147733"/>
    </source>
</evidence>
<comment type="caution">
    <text evidence="3">The sequence shown here is derived from an EMBL/GenBank/DDBJ whole genome shotgun (WGS) entry which is preliminary data.</text>
</comment>
<proteinExistence type="predicted"/>
<dbReference type="Proteomes" id="UP001147733">
    <property type="component" value="Unassembled WGS sequence"/>
</dbReference>
<reference evidence="3" key="1">
    <citation type="submission" date="2022-11" db="EMBL/GenBank/DDBJ databases">
        <authorList>
            <person name="Petersen C."/>
        </authorList>
    </citation>
    <scope>NUCLEOTIDE SEQUENCE</scope>
    <source>
        <strain evidence="3">IBT 23319</strain>
    </source>
</reference>
<accession>A0A9W9PAP5</accession>
<evidence type="ECO:0000256" key="1">
    <source>
        <dbReference type="SAM" id="MobiDB-lite"/>
    </source>
</evidence>
<feature type="transmembrane region" description="Helical" evidence="2">
    <location>
        <begin position="67"/>
        <end position="89"/>
    </location>
</feature>
<keyword evidence="2" id="KW-0472">Membrane</keyword>
<dbReference type="AlphaFoldDB" id="A0A9W9PAP5"/>